<dbReference type="OrthoDB" id="5984008at2759"/>
<name>A0A8S3UE01_MYTED</name>
<dbReference type="SMART" id="SM00918">
    <property type="entry name" value="Lig_chan-Glu_bd"/>
    <property type="match status" value="1"/>
</dbReference>
<dbReference type="AlphaFoldDB" id="A0A8S3UE01"/>
<dbReference type="GO" id="GO:0015276">
    <property type="term" value="F:ligand-gated monoatomic ion channel activity"/>
    <property type="evidence" value="ECO:0007669"/>
    <property type="project" value="InterPro"/>
</dbReference>
<evidence type="ECO:0000313" key="19">
    <source>
        <dbReference type="Proteomes" id="UP000683360"/>
    </source>
</evidence>
<dbReference type="InterPro" id="IPR019594">
    <property type="entry name" value="Glu/Gly-bd"/>
</dbReference>
<keyword evidence="14" id="KW-1015">Disulfide bond</keyword>
<keyword evidence="11" id="KW-0407">Ion channel</keyword>
<dbReference type="GO" id="GO:0005886">
    <property type="term" value="C:plasma membrane"/>
    <property type="evidence" value="ECO:0007669"/>
    <property type="project" value="UniProtKB-SubCell"/>
</dbReference>
<feature type="disulfide bond" evidence="14">
    <location>
        <begin position="473"/>
        <end position="528"/>
    </location>
</feature>
<evidence type="ECO:0000259" key="16">
    <source>
        <dbReference type="SMART" id="SM00079"/>
    </source>
</evidence>
<feature type="domain" description="Ionotropic glutamate receptor C-terminal" evidence="16">
    <location>
        <begin position="166"/>
        <end position="524"/>
    </location>
</feature>
<dbReference type="GO" id="GO:0050906">
    <property type="term" value="P:detection of stimulus involved in sensory perception"/>
    <property type="evidence" value="ECO:0007669"/>
    <property type="project" value="UniProtKB-ARBA"/>
</dbReference>
<evidence type="ECO:0000256" key="9">
    <source>
        <dbReference type="ARBA" id="ARBA00023180"/>
    </source>
</evidence>
<dbReference type="InterPro" id="IPR001508">
    <property type="entry name" value="Iono_Glu_rcpt_met"/>
</dbReference>
<feature type="binding site" evidence="12">
    <location>
        <position position="250"/>
    </location>
    <ligand>
        <name>L-glutamate</name>
        <dbReference type="ChEBI" id="CHEBI:29985"/>
    </ligand>
</feature>
<dbReference type="Gene3D" id="3.40.190.10">
    <property type="entry name" value="Periplasmic binding protein-like II"/>
    <property type="match status" value="1"/>
</dbReference>
<dbReference type="Pfam" id="PF00060">
    <property type="entry name" value="Lig_chan"/>
    <property type="match status" value="1"/>
</dbReference>
<keyword evidence="3" id="KW-1003">Cell membrane</keyword>
<keyword evidence="8" id="KW-0675">Receptor</keyword>
<evidence type="ECO:0000259" key="17">
    <source>
        <dbReference type="SMART" id="SM00918"/>
    </source>
</evidence>
<keyword evidence="7 15" id="KW-0472">Membrane</keyword>
<proteinExistence type="predicted"/>
<dbReference type="Pfam" id="PF10613">
    <property type="entry name" value="Lig_chan-Glu_bd"/>
    <property type="match status" value="1"/>
</dbReference>
<reference evidence="18" key="1">
    <citation type="submission" date="2021-03" db="EMBL/GenBank/DDBJ databases">
        <authorList>
            <person name="Bekaert M."/>
        </authorList>
    </citation>
    <scope>NUCLEOTIDE SEQUENCE</scope>
</reference>
<keyword evidence="6" id="KW-0406">Ion transport</keyword>
<dbReference type="Gene3D" id="1.10.287.70">
    <property type="match status" value="1"/>
</dbReference>
<evidence type="ECO:0000256" key="7">
    <source>
        <dbReference type="ARBA" id="ARBA00023136"/>
    </source>
</evidence>
<feature type="transmembrane region" description="Helical" evidence="15">
    <location>
        <begin position="546"/>
        <end position="563"/>
    </location>
</feature>
<keyword evidence="2" id="KW-0813">Transport</keyword>
<keyword evidence="19" id="KW-1185">Reference proteome</keyword>
<protein>
    <submittedName>
        <fullName evidence="18">Uncharacterized protein</fullName>
    </submittedName>
</protein>
<sequence>MESYTIAGDTPLGSYLRNSSYLQIIKEACEKFLHQPFDFGRKHVWRNSLLHFSRWLVGVFHRDEQNVFEGSYNITFDNIAVIHYLTSSENQQHNQTHCSNTECRWLPIETLMWRESTRRELSKVGYVHLNGSLLLQKDTTIFHDNRCDNLESFIYPNIEFGFNQRKFLMGTLPWAPFVELDDERNQYSGLTIEVIKELSHVLNFTYELKAPPDGKWGADKGNMSWNGLLGEVQRRDIDLVAAPLAINSYREQVMDFTHPYYYEHSGIAIKRPPHEHWRKLLNPLTVTVYLYIGISLPVITMLLFFFEKYNPFYRNIAGRKFVRGLHHFSDSFWYMYGALLCQGGEHIAVSSAGRTLLSCWWIFCIVIVATYSGNFVAFLTFPKEKLPFKDIEGLVEQSVYKWGTAGETIYETIFKNSELPERKKLWNGMIRFNQTDPSVLSSDPAEQIRKVEGGNYAYVADKTYIELAISHKCELSLTQSDIQPILYAFPLPETSPFVKTFSDAIISIVDSGLIQMWKMKTWPKPGPCQQLTGTEAKTIFLIDFQIAFYIITVGVVLGCFSLLCEHIKLKCGKCIEKRQQKKKENNAHGFGKPNELNNVFYSNSLYNDDDVSPMKLAIRRQVCSNARQHHVNEISAIEICDDTTEN</sequence>
<evidence type="ECO:0000256" key="5">
    <source>
        <dbReference type="ARBA" id="ARBA00022989"/>
    </source>
</evidence>
<keyword evidence="10" id="KW-1071">Ligand-gated ion channel</keyword>
<keyword evidence="4 15" id="KW-0812">Transmembrane</keyword>
<dbReference type="InterPro" id="IPR052192">
    <property type="entry name" value="Insect_Ionotropic_Sensory_Rcpt"/>
</dbReference>
<organism evidence="18 19">
    <name type="scientific">Mytilus edulis</name>
    <name type="common">Blue mussel</name>
    <dbReference type="NCBI Taxonomy" id="6550"/>
    <lineage>
        <taxon>Eukaryota</taxon>
        <taxon>Metazoa</taxon>
        <taxon>Spiralia</taxon>
        <taxon>Lophotrochozoa</taxon>
        <taxon>Mollusca</taxon>
        <taxon>Bivalvia</taxon>
        <taxon>Autobranchia</taxon>
        <taxon>Pteriomorphia</taxon>
        <taxon>Mytilida</taxon>
        <taxon>Mytiloidea</taxon>
        <taxon>Mytilidae</taxon>
        <taxon>Mytilinae</taxon>
        <taxon>Mytilus</taxon>
    </lineage>
</organism>
<evidence type="ECO:0000256" key="1">
    <source>
        <dbReference type="ARBA" id="ARBA00004651"/>
    </source>
</evidence>
<dbReference type="SUPFAM" id="SSF53850">
    <property type="entry name" value="Periplasmic binding protein-like II"/>
    <property type="match status" value="1"/>
</dbReference>
<evidence type="ECO:0000256" key="15">
    <source>
        <dbReference type="SAM" id="Phobius"/>
    </source>
</evidence>
<accession>A0A8S3UE01</accession>
<evidence type="ECO:0000256" key="4">
    <source>
        <dbReference type="ARBA" id="ARBA00022692"/>
    </source>
</evidence>
<comment type="subcellular location">
    <subcellularLocation>
        <location evidence="1">Cell membrane</location>
        <topology evidence="1">Multi-pass membrane protein</topology>
    </subcellularLocation>
</comment>
<feature type="domain" description="Ionotropic glutamate receptor L-glutamate and glycine-binding" evidence="17">
    <location>
        <begin position="176"/>
        <end position="234"/>
    </location>
</feature>
<evidence type="ECO:0000256" key="11">
    <source>
        <dbReference type="ARBA" id="ARBA00023303"/>
    </source>
</evidence>
<dbReference type="PANTHER" id="PTHR42643:SF24">
    <property type="entry name" value="IONOTROPIC RECEPTOR 60A"/>
    <property type="match status" value="1"/>
</dbReference>
<dbReference type="InterPro" id="IPR001320">
    <property type="entry name" value="Iontro_rcpt_C"/>
</dbReference>
<keyword evidence="9" id="KW-0325">Glycoprotein</keyword>
<gene>
    <name evidence="18" type="ORF">MEDL_51525</name>
</gene>
<keyword evidence="5 15" id="KW-1133">Transmembrane helix</keyword>
<evidence type="ECO:0000256" key="14">
    <source>
        <dbReference type="PIRSR" id="PIRSR601508-3"/>
    </source>
</evidence>
<evidence type="ECO:0000256" key="8">
    <source>
        <dbReference type="ARBA" id="ARBA00023170"/>
    </source>
</evidence>
<evidence type="ECO:0000256" key="13">
    <source>
        <dbReference type="PIRSR" id="PIRSR601508-2"/>
    </source>
</evidence>
<dbReference type="GO" id="GO:0038023">
    <property type="term" value="F:signaling receptor activity"/>
    <property type="evidence" value="ECO:0007669"/>
    <property type="project" value="InterPro"/>
</dbReference>
<evidence type="ECO:0000256" key="6">
    <source>
        <dbReference type="ARBA" id="ARBA00023065"/>
    </source>
</evidence>
<evidence type="ECO:0000256" key="12">
    <source>
        <dbReference type="PIRSR" id="PIRSR601508-1"/>
    </source>
</evidence>
<dbReference type="Proteomes" id="UP000683360">
    <property type="component" value="Unassembled WGS sequence"/>
</dbReference>
<evidence type="ECO:0000256" key="3">
    <source>
        <dbReference type="ARBA" id="ARBA00022475"/>
    </source>
</evidence>
<feature type="transmembrane region" description="Helical" evidence="15">
    <location>
        <begin position="360"/>
        <end position="381"/>
    </location>
</feature>
<feature type="transmembrane region" description="Helical" evidence="15">
    <location>
        <begin position="280"/>
        <end position="306"/>
    </location>
</feature>
<dbReference type="EMBL" id="CAJPWZ010002503">
    <property type="protein sequence ID" value="CAG2239151.1"/>
    <property type="molecule type" value="Genomic_DNA"/>
</dbReference>
<dbReference type="SMART" id="SM00079">
    <property type="entry name" value="PBPe"/>
    <property type="match status" value="1"/>
</dbReference>
<evidence type="ECO:0000313" key="18">
    <source>
        <dbReference type="EMBL" id="CAG2239151.1"/>
    </source>
</evidence>
<comment type="caution">
    <text evidence="18">The sequence shown here is derived from an EMBL/GenBank/DDBJ whole genome shotgun (WGS) entry which is preliminary data.</text>
</comment>
<dbReference type="PANTHER" id="PTHR42643">
    <property type="entry name" value="IONOTROPIC RECEPTOR 20A-RELATED"/>
    <property type="match status" value="1"/>
</dbReference>
<evidence type="ECO:0000256" key="10">
    <source>
        <dbReference type="ARBA" id="ARBA00023286"/>
    </source>
</evidence>
<evidence type="ECO:0000256" key="2">
    <source>
        <dbReference type="ARBA" id="ARBA00022448"/>
    </source>
</evidence>
<dbReference type="PRINTS" id="PR00177">
    <property type="entry name" value="NMDARECEPTOR"/>
</dbReference>
<feature type="binding site" evidence="12">
    <location>
        <position position="461"/>
    </location>
    <ligand>
        <name>L-glutamate</name>
        <dbReference type="ChEBI" id="CHEBI:29985"/>
    </ligand>
</feature>
<feature type="site" description="Interaction with the cone snail toxin Con-ikot-ikot" evidence="13">
    <location>
        <position position="415"/>
    </location>
</feature>
<feature type="binding site" evidence="12">
    <location>
        <position position="243"/>
    </location>
    <ligand>
        <name>L-glutamate</name>
        <dbReference type="ChEBI" id="CHEBI:29985"/>
    </ligand>
</feature>